<sequence>MTEDASSAVSSIFFLFSNFVGAKETNNSACANALLRLRIIISTRPTCPHLFRPNLKDLRWPPKPAIGPQLLPRFRARMHRTLLLLHMQHRLD</sequence>
<name>A0A0A9D6K4_ARUDO</name>
<reference evidence="1" key="1">
    <citation type="submission" date="2014-09" db="EMBL/GenBank/DDBJ databases">
        <authorList>
            <person name="Magalhaes I.L.F."/>
            <person name="Oliveira U."/>
            <person name="Santos F.R."/>
            <person name="Vidigal T.H.D.A."/>
            <person name="Brescovit A.D."/>
            <person name="Santos A.J."/>
        </authorList>
    </citation>
    <scope>NUCLEOTIDE SEQUENCE</scope>
    <source>
        <tissue evidence="1">Shoot tissue taken approximately 20 cm above the soil surface</tissue>
    </source>
</reference>
<organism evidence="1">
    <name type="scientific">Arundo donax</name>
    <name type="common">Giant reed</name>
    <name type="synonym">Donax arundinaceus</name>
    <dbReference type="NCBI Taxonomy" id="35708"/>
    <lineage>
        <taxon>Eukaryota</taxon>
        <taxon>Viridiplantae</taxon>
        <taxon>Streptophyta</taxon>
        <taxon>Embryophyta</taxon>
        <taxon>Tracheophyta</taxon>
        <taxon>Spermatophyta</taxon>
        <taxon>Magnoliopsida</taxon>
        <taxon>Liliopsida</taxon>
        <taxon>Poales</taxon>
        <taxon>Poaceae</taxon>
        <taxon>PACMAD clade</taxon>
        <taxon>Arundinoideae</taxon>
        <taxon>Arundineae</taxon>
        <taxon>Arundo</taxon>
    </lineage>
</organism>
<accession>A0A0A9D6K4</accession>
<proteinExistence type="predicted"/>
<evidence type="ECO:0000313" key="1">
    <source>
        <dbReference type="EMBL" id="JAD82328.1"/>
    </source>
</evidence>
<dbReference type="EMBL" id="GBRH01215567">
    <property type="protein sequence ID" value="JAD82328.1"/>
    <property type="molecule type" value="Transcribed_RNA"/>
</dbReference>
<dbReference type="AlphaFoldDB" id="A0A0A9D6K4"/>
<reference evidence="1" key="2">
    <citation type="journal article" date="2015" name="Data Brief">
        <title>Shoot transcriptome of the giant reed, Arundo donax.</title>
        <authorList>
            <person name="Barrero R.A."/>
            <person name="Guerrero F.D."/>
            <person name="Moolhuijzen P."/>
            <person name="Goolsby J.A."/>
            <person name="Tidwell J."/>
            <person name="Bellgard S.E."/>
            <person name="Bellgard M.I."/>
        </authorList>
    </citation>
    <scope>NUCLEOTIDE SEQUENCE</scope>
    <source>
        <tissue evidence="1">Shoot tissue taken approximately 20 cm above the soil surface</tissue>
    </source>
</reference>
<protein>
    <submittedName>
        <fullName evidence="1">Uncharacterized protein</fullName>
    </submittedName>
</protein>